<keyword evidence="4" id="KW-1185">Reference proteome</keyword>
<evidence type="ECO:0000256" key="1">
    <source>
        <dbReference type="ARBA" id="ARBA00009199"/>
    </source>
</evidence>
<gene>
    <name evidence="3" type="ORF">ACFOD4_14515</name>
</gene>
<dbReference type="PANTHER" id="PTHR11895">
    <property type="entry name" value="TRANSAMIDASE"/>
    <property type="match status" value="1"/>
</dbReference>
<organism evidence="3 4">
    <name type="scientific">Teichococcus globiformis</name>
    <dbReference type="NCBI Taxonomy" id="2307229"/>
    <lineage>
        <taxon>Bacteria</taxon>
        <taxon>Pseudomonadati</taxon>
        <taxon>Pseudomonadota</taxon>
        <taxon>Alphaproteobacteria</taxon>
        <taxon>Acetobacterales</taxon>
        <taxon>Roseomonadaceae</taxon>
        <taxon>Roseomonas</taxon>
    </lineage>
</organism>
<comment type="similarity">
    <text evidence="1">Belongs to the amidase family.</text>
</comment>
<evidence type="ECO:0000259" key="2">
    <source>
        <dbReference type="Pfam" id="PF01425"/>
    </source>
</evidence>
<dbReference type="RefSeq" id="WP_379597499.1">
    <property type="nucleotide sequence ID" value="NZ_JBHRTN010000018.1"/>
</dbReference>
<dbReference type="Pfam" id="PF01425">
    <property type="entry name" value="Amidase"/>
    <property type="match status" value="1"/>
</dbReference>
<dbReference type="EMBL" id="JBHRTN010000018">
    <property type="protein sequence ID" value="MFC3126278.1"/>
    <property type="molecule type" value="Genomic_DNA"/>
</dbReference>
<dbReference type="NCBIfam" id="NF004815">
    <property type="entry name" value="PRK06169.1"/>
    <property type="match status" value="1"/>
</dbReference>
<accession>A0ABV7G414</accession>
<dbReference type="EC" id="3.5.1.4" evidence="3"/>
<dbReference type="InterPro" id="IPR036928">
    <property type="entry name" value="AS_sf"/>
</dbReference>
<feature type="domain" description="Amidase" evidence="2">
    <location>
        <begin position="27"/>
        <end position="445"/>
    </location>
</feature>
<dbReference type="GO" id="GO:0004040">
    <property type="term" value="F:amidase activity"/>
    <property type="evidence" value="ECO:0007669"/>
    <property type="project" value="UniProtKB-EC"/>
</dbReference>
<sequence length="473" mass="50318">MSDTDPALMSAESLLDLYASRRLSPVEALQAMLERIARYNPWVNAFAVLNPKALQQAGESSARWAAGRPLGALDGVPVTVKDLLHLQGFPTRRGSKTTDASPAAEDAPAVLGLKAAGAVILGKTTTTEFGWKTPGDCPLHGITRNVWNPERTVGGSSSGAAAAGAAGFGPLHIGTDAGGSIRIPAAFCGLVGMKPSYGRVPQWPHSAFGQVSCAGPMTRSVRDAALMMSAMAQPDLRDPFCVHDTPRDWREGVEDGVGGLRVAVVRRLGYTPPIDAEGEAAVLAAARILSEAGAIVEDADPELPDTRAIFGRVWGVALARLVRTMPPEKRALLDRGLDEVAEREGGMSAVDFLGAEALRGEAAHAMARFHQRYDLLLCPTTPTAAFAADTPTLKPTEALWRDWAPWTFTFNLTRQPAISVPLGLDEHGMPRGVQLAAAQLRDDLCFRAARVIERAVTPAIAQPEAQGCEHHHH</sequence>
<keyword evidence="3" id="KW-0378">Hydrolase</keyword>
<dbReference type="Proteomes" id="UP001595593">
    <property type="component" value="Unassembled WGS sequence"/>
</dbReference>
<dbReference type="Gene3D" id="3.90.1300.10">
    <property type="entry name" value="Amidase signature (AS) domain"/>
    <property type="match status" value="1"/>
</dbReference>
<protein>
    <submittedName>
        <fullName evidence="3">Amidase</fullName>
        <ecNumber evidence="3">3.5.1.4</ecNumber>
    </submittedName>
</protein>
<name>A0ABV7G414_9PROT</name>
<dbReference type="InterPro" id="IPR000120">
    <property type="entry name" value="Amidase"/>
</dbReference>
<evidence type="ECO:0000313" key="3">
    <source>
        <dbReference type="EMBL" id="MFC3126278.1"/>
    </source>
</evidence>
<evidence type="ECO:0000313" key="4">
    <source>
        <dbReference type="Proteomes" id="UP001595593"/>
    </source>
</evidence>
<dbReference type="PANTHER" id="PTHR11895:SF7">
    <property type="entry name" value="GLUTAMYL-TRNA(GLN) AMIDOTRANSFERASE SUBUNIT A, MITOCHONDRIAL"/>
    <property type="match status" value="1"/>
</dbReference>
<dbReference type="SUPFAM" id="SSF75304">
    <property type="entry name" value="Amidase signature (AS) enzymes"/>
    <property type="match status" value="1"/>
</dbReference>
<reference evidence="4" key="1">
    <citation type="journal article" date="2019" name="Int. J. Syst. Evol. Microbiol.">
        <title>The Global Catalogue of Microorganisms (GCM) 10K type strain sequencing project: providing services to taxonomists for standard genome sequencing and annotation.</title>
        <authorList>
            <consortium name="The Broad Institute Genomics Platform"/>
            <consortium name="The Broad Institute Genome Sequencing Center for Infectious Disease"/>
            <person name="Wu L."/>
            <person name="Ma J."/>
        </authorList>
    </citation>
    <scope>NUCLEOTIDE SEQUENCE [LARGE SCALE GENOMIC DNA]</scope>
    <source>
        <strain evidence="4">KCTC 52094</strain>
    </source>
</reference>
<dbReference type="InterPro" id="IPR023631">
    <property type="entry name" value="Amidase_dom"/>
</dbReference>
<comment type="caution">
    <text evidence="3">The sequence shown here is derived from an EMBL/GenBank/DDBJ whole genome shotgun (WGS) entry which is preliminary data.</text>
</comment>
<proteinExistence type="inferred from homology"/>